<dbReference type="InterPro" id="IPR036322">
    <property type="entry name" value="WD40_repeat_dom_sf"/>
</dbReference>
<dbReference type="InterPro" id="IPR001680">
    <property type="entry name" value="WD40_rpt"/>
</dbReference>
<dbReference type="Pfam" id="PF00400">
    <property type="entry name" value="WD40"/>
    <property type="match status" value="1"/>
</dbReference>
<dbReference type="SUPFAM" id="SSF50978">
    <property type="entry name" value="WD40 repeat-like"/>
    <property type="match status" value="1"/>
</dbReference>
<evidence type="ECO:0000313" key="2">
    <source>
        <dbReference type="WBParaSite" id="Pan_g20641.t1"/>
    </source>
</evidence>
<dbReference type="InterPro" id="IPR004296">
    <property type="entry name" value="DUF236"/>
</dbReference>
<dbReference type="PANTHER" id="PTHR21592:SF23">
    <property type="entry name" value="DAUER UP-REGULATED"/>
    <property type="match status" value="1"/>
</dbReference>
<name>A0A7E4VFZ6_PANRE</name>
<evidence type="ECO:0000313" key="1">
    <source>
        <dbReference type="Proteomes" id="UP000492821"/>
    </source>
</evidence>
<organism evidence="1 2">
    <name type="scientific">Panagrellus redivivus</name>
    <name type="common">Microworm</name>
    <dbReference type="NCBI Taxonomy" id="6233"/>
    <lineage>
        <taxon>Eukaryota</taxon>
        <taxon>Metazoa</taxon>
        <taxon>Ecdysozoa</taxon>
        <taxon>Nematoda</taxon>
        <taxon>Chromadorea</taxon>
        <taxon>Rhabditida</taxon>
        <taxon>Tylenchina</taxon>
        <taxon>Panagrolaimomorpha</taxon>
        <taxon>Panagrolaimoidea</taxon>
        <taxon>Panagrolaimidae</taxon>
        <taxon>Panagrellus</taxon>
    </lineage>
</organism>
<dbReference type="Proteomes" id="UP000492821">
    <property type="component" value="Unassembled WGS sequence"/>
</dbReference>
<dbReference type="InterPro" id="IPR015943">
    <property type="entry name" value="WD40/YVTN_repeat-like_dom_sf"/>
</dbReference>
<proteinExistence type="predicted"/>
<sequence>MGQECFGGDKAGGAGGGAPPGGGLKAPAAGGIAGTHDPNYQTLAGMGQDCFGNDKAAGGGGGGGGGFAPAAGGAGPKAPAAGGIADTHDPNNQTLAAVGGGDCFGADMKVGGAGGGGPKPGAVGVAGTNDPNPLAAVGDSVTRIKMVSSTGEKKLHILDVDSETEKVIQLDTEITALAISPDGNYILAGGYRFIKLFDVVHAASPLDTYLTNSCCRDIGFFMNGVTYYTGGDDGVARVFDRRNPMLSTMTALRHRHELDDKDDSRDDEWRPGLRPLCDRHKT</sequence>
<dbReference type="AlphaFoldDB" id="A0A7E4VFZ6"/>
<accession>A0A7E4VFZ6</accession>
<reference evidence="2" key="2">
    <citation type="submission" date="2020-10" db="UniProtKB">
        <authorList>
            <consortium name="WormBaseParasite"/>
        </authorList>
    </citation>
    <scope>IDENTIFICATION</scope>
</reference>
<dbReference type="Pfam" id="PF03057">
    <property type="entry name" value="DUF236"/>
    <property type="match status" value="2"/>
</dbReference>
<protein>
    <submittedName>
        <fullName evidence="2">WD_REPEATS_REGION domain-containing protein</fullName>
    </submittedName>
</protein>
<keyword evidence="1" id="KW-1185">Reference proteome</keyword>
<reference evidence="1" key="1">
    <citation type="journal article" date="2013" name="Genetics">
        <title>The draft genome and transcriptome of Panagrellus redivivus are shaped by the harsh demands of a free-living lifestyle.</title>
        <authorList>
            <person name="Srinivasan J."/>
            <person name="Dillman A.R."/>
            <person name="Macchietto M.G."/>
            <person name="Heikkinen L."/>
            <person name="Lakso M."/>
            <person name="Fracchia K.M."/>
            <person name="Antoshechkin I."/>
            <person name="Mortazavi A."/>
            <person name="Wong G."/>
            <person name="Sternberg P.W."/>
        </authorList>
    </citation>
    <scope>NUCLEOTIDE SEQUENCE [LARGE SCALE GENOMIC DNA]</scope>
    <source>
        <strain evidence="1">MT8872</strain>
    </source>
</reference>
<dbReference type="SMART" id="SM00320">
    <property type="entry name" value="WD40"/>
    <property type="match status" value="2"/>
</dbReference>
<dbReference type="PANTHER" id="PTHR21592">
    <property type="entry name" value="CHROMOSOME UNDETERMINED SCAFFOLD_25, WHOLE GENOME SHOTGUN SEQUENCE"/>
    <property type="match status" value="1"/>
</dbReference>
<dbReference type="Gene3D" id="2.130.10.10">
    <property type="entry name" value="YVTN repeat-like/Quinoprotein amine dehydrogenase"/>
    <property type="match status" value="1"/>
</dbReference>
<dbReference type="WBParaSite" id="Pan_g20641.t1">
    <property type="protein sequence ID" value="Pan_g20641.t1"/>
    <property type="gene ID" value="Pan_g20641"/>
</dbReference>